<comment type="caution">
    <text evidence="11">The sequence shown here is derived from an EMBL/GenBank/DDBJ whole genome shotgun (WGS) entry which is preliminary data.</text>
</comment>
<dbReference type="GO" id="GO:0044718">
    <property type="term" value="P:siderophore transmembrane transport"/>
    <property type="evidence" value="ECO:0007669"/>
    <property type="project" value="TreeGrafter"/>
</dbReference>
<dbReference type="PANTHER" id="PTHR30069">
    <property type="entry name" value="TONB-DEPENDENT OUTER MEMBRANE RECEPTOR"/>
    <property type="match status" value="1"/>
</dbReference>
<evidence type="ECO:0000259" key="10">
    <source>
        <dbReference type="Pfam" id="PF14905"/>
    </source>
</evidence>
<evidence type="ECO:0000313" key="11">
    <source>
        <dbReference type="EMBL" id="OQP56953.1"/>
    </source>
</evidence>
<dbReference type="InterPro" id="IPR036942">
    <property type="entry name" value="Beta-barrel_TonB_sf"/>
</dbReference>
<keyword evidence="7" id="KW-0998">Cell outer membrane</keyword>
<dbReference type="OrthoDB" id="905812at2"/>
<keyword evidence="6" id="KW-0472">Membrane</keyword>
<dbReference type="STRING" id="1703345.A3860_10285"/>
<dbReference type="InterPro" id="IPR039426">
    <property type="entry name" value="TonB-dep_rcpt-like"/>
</dbReference>
<evidence type="ECO:0000256" key="8">
    <source>
        <dbReference type="SAM" id="MobiDB-lite"/>
    </source>
</evidence>
<protein>
    <recommendedName>
        <fullName evidence="10">Outer membrane protein beta-barrel domain-containing protein</fullName>
    </recommendedName>
</protein>
<dbReference type="SUPFAM" id="SSF49464">
    <property type="entry name" value="Carboxypeptidase regulatory domain-like"/>
    <property type="match status" value="1"/>
</dbReference>
<dbReference type="SUPFAM" id="SSF56935">
    <property type="entry name" value="Porins"/>
    <property type="match status" value="1"/>
</dbReference>
<dbReference type="Gene3D" id="2.170.130.10">
    <property type="entry name" value="TonB-dependent receptor, plug domain"/>
    <property type="match status" value="1"/>
</dbReference>
<evidence type="ECO:0000256" key="5">
    <source>
        <dbReference type="ARBA" id="ARBA00022729"/>
    </source>
</evidence>
<dbReference type="InterPro" id="IPR008969">
    <property type="entry name" value="CarboxyPept-like_regulatory"/>
</dbReference>
<dbReference type="Gene3D" id="2.40.170.20">
    <property type="entry name" value="TonB-dependent receptor, beta-barrel domain"/>
    <property type="match status" value="1"/>
</dbReference>
<evidence type="ECO:0000313" key="12">
    <source>
        <dbReference type="Proteomes" id="UP000192796"/>
    </source>
</evidence>
<evidence type="ECO:0000256" key="4">
    <source>
        <dbReference type="ARBA" id="ARBA00022692"/>
    </source>
</evidence>
<evidence type="ECO:0000256" key="2">
    <source>
        <dbReference type="ARBA" id="ARBA00022448"/>
    </source>
</evidence>
<feature type="domain" description="Outer membrane protein beta-barrel" evidence="10">
    <location>
        <begin position="785"/>
        <end position="855"/>
    </location>
</feature>
<evidence type="ECO:0000256" key="6">
    <source>
        <dbReference type="ARBA" id="ARBA00023136"/>
    </source>
</evidence>
<feature type="region of interest" description="Disordered" evidence="8">
    <location>
        <begin position="752"/>
        <end position="784"/>
    </location>
</feature>
<dbReference type="RefSeq" id="WP_081155916.1">
    <property type="nucleotide sequence ID" value="NZ_LVYD01000124.1"/>
</dbReference>
<keyword evidence="12" id="KW-1185">Reference proteome</keyword>
<name>A0A1V9FF13_9BACT</name>
<evidence type="ECO:0000256" key="9">
    <source>
        <dbReference type="SAM" id="SignalP"/>
    </source>
</evidence>
<keyword evidence="3" id="KW-1134">Transmembrane beta strand</keyword>
<dbReference type="InterPro" id="IPR037066">
    <property type="entry name" value="Plug_dom_sf"/>
</dbReference>
<reference evidence="11 12" key="1">
    <citation type="submission" date="2016-03" db="EMBL/GenBank/DDBJ databases">
        <title>Niastella vici sp. nov., isolated from farmland soil.</title>
        <authorList>
            <person name="Chen L."/>
            <person name="Wang D."/>
            <person name="Yang S."/>
            <person name="Wang G."/>
        </authorList>
    </citation>
    <scope>NUCLEOTIDE SEQUENCE [LARGE SCALE GENOMIC DNA]</scope>
    <source>
        <strain evidence="11 12">DJ57</strain>
    </source>
</reference>
<evidence type="ECO:0000256" key="1">
    <source>
        <dbReference type="ARBA" id="ARBA00004571"/>
    </source>
</evidence>
<dbReference type="PANTHER" id="PTHR30069:SF29">
    <property type="entry name" value="HEMOGLOBIN AND HEMOGLOBIN-HAPTOGLOBIN-BINDING PROTEIN 1-RELATED"/>
    <property type="match status" value="1"/>
</dbReference>
<dbReference type="GO" id="GO:0009279">
    <property type="term" value="C:cell outer membrane"/>
    <property type="evidence" value="ECO:0007669"/>
    <property type="project" value="UniProtKB-SubCell"/>
</dbReference>
<feature type="chain" id="PRO_5013071241" description="Outer membrane protein beta-barrel domain-containing protein" evidence="9">
    <location>
        <begin position="20"/>
        <end position="886"/>
    </location>
</feature>
<dbReference type="Pfam" id="PF14905">
    <property type="entry name" value="OMP_b-brl_3"/>
    <property type="match status" value="2"/>
</dbReference>
<dbReference type="AlphaFoldDB" id="A0A1V9FF13"/>
<comment type="subcellular location">
    <subcellularLocation>
        <location evidence="1">Cell outer membrane</location>
        <topology evidence="1">Multi-pass membrane protein</topology>
    </subcellularLocation>
</comment>
<dbReference type="EMBL" id="LVYD01000124">
    <property type="protein sequence ID" value="OQP56953.1"/>
    <property type="molecule type" value="Genomic_DNA"/>
</dbReference>
<keyword evidence="2" id="KW-0813">Transport</keyword>
<sequence>MKHFGWLLVLIASFQVAHAQFPGAGGGGNRQGGGQQMNIGHFYGRIIDKTTNKGLDAASVQLFQNKFDTVSKKRADVVIGGMLTGRNGDFSLESLPVFGQFKLVITAIGYKKIEQKIAFDIKMGPGMDRSQLLNAVDKDLGNIKMDQDATMLQDVTVTGSKPMIQMGVDRKIFNVEKSITASGGTAIDVMRQVPSVNVDIDGNVSLRNAAPQIFVDGRPTTLSMDQIPADAISSIEIITNPSAKYDASGGQSGILNIILKKNRKTGYNGSVRAGVDSRGKFNGGGDINLRQGKVNVFANAMYNQRKSKGWGETDRTSFMDSKEAYTKQYSKNVFNGAFAFGRFGFDYFIDNRNTISLSQSIVNGDFKPDNRTNSIYDTTSGGFTTQYRNTTGKNNFRNYGTQLSYKHLFARAGQEWTADLNYNQSKNTNYSDIRYRSFSDIDMKNAINDENLQTIDGGGQNKFFIAQTDYVNPITDKIKLEAGLRAQVRKFESFQYNYFNGTFAPSFSNNFEYTDHVYAGYVTYSQKIKESFNYQLGLRAESSGYEGKQIGKDTYKNDFPLSLFPSVFLSKTLQHKQDLQLNYTRRINRPNFFQLMPNTDYSDPLNYQTGNPALKPEFTHSLELSYQKTYGKNGNTFLATLFGKYTTDLISRYQYPGKLGNFPDSVYIATYINASTAYASGLELIFRNNFTKWWDVTTSTNIYYSKINGSNVIANLENERTSWSAKMNHNFKFNKGWSVQISGDYQGKSALPVSTSNSGSGGGGGGFGGGGGGRGGGGFGGGQPTTTQGYINANYGVDMGLRKDIAIKKNTATISVNWSDIFRTRRYFVHSEATGFVQDDWRRRDPQIVRLNFSYRFGKFDASLFKRKNLKGDQEGMQNGMQGMQQ</sequence>
<dbReference type="InterPro" id="IPR041700">
    <property type="entry name" value="OMP_b-brl_3"/>
</dbReference>
<evidence type="ECO:0000256" key="7">
    <source>
        <dbReference type="ARBA" id="ARBA00023237"/>
    </source>
</evidence>
<accession>A0A1V9FF13</accession>
<feature type="domain" description="Outer membrane protein beta-barrel" evidence="10">
    <location>
        <begin position="407"/>
        <end position="752"/>
    </location>
</feature>
<evidence type="ECO:0000256" key="3">
    <source>
        <dbReference type="ARBA" id="ARBA00022452"/>
    </source>
</evidence>
<feature type="compositionally biased region" description="Gly residues" evidence="8">
    <location>
        <begin position="759"/>
        <end position="783"/>
    </location>
</feature>
<dbReference type="GO" id="GO:0015344">
    <property type="term" value="F:siderophore uptake transmembrane transporter activity"/>
    <property type="evidence" value="ECO:0007669"/>
    <property type="project" value="TreeGrafter"/>
</dbReference>
<organism evidence="11 12">
    <name type="scientific">Niastella vici</name>
    <dbReference type="NCBI Taxonomy" id="1703345"/>
    <lineage>
        <taxon>Bacteria</taxon>
        <taxon>Pseudomonadati</taxon>
        <taxon>Bacteroidota</taxon>
        <taxon>Chitinophagia</taxon>
        <taxon>Chitinophagales</taxon>
        <taxon>Chitinophagaceae</taxon>
        <taxon>Niastella</taxon>
    </lineage>
</organism>
<proteinExistence type="predicted"/>
<dbReference type="Proteomes" id="UP000192796">
    <property type="component" value="Unassembled WGS sequence"/>
</dbReference>
<feature type="signal peptide" evidence="9">
    <location>
        <begin position="1"/>
        <end position="19"/>
    </location>
</feature>
<gene>
    <name evidence="11" type="ORF">A3860_10285</name>
</gene>
<keyword evidence="4" id="KW-0812">Transmembrane</keyword>
<keyword evidence="5 9" id="KW-0732">Signal</keyword>